<proteinExistence type="predicted"/>
<dbReference type="AlphaFoldDB" id="A0AA96GTC6"/>
<dbReference type="EMBL" id="CP116968">
    <property type="protein sequence ID" value="WNM63709.1"/>
    <property type="molecule type" value="Genomic_DNA"/>
</dbReference>
<dbReference type="Proteomes" id="UP001302494">
    <property type="component" value="Chromosome"/>
</dbReference>
<organism evidence="2 3">
    <name type="scientific">Candidatus Nitrospira neomarina</name>
    <dbReference type="NCBI Taxonomy" id="3020899"/>
    <lineage>
        <taxon>Bacteria</taxon>
        <taxon>Pseudomonadati</taxon>
        <taxon>Nitrospirota</taxon>
        <taxon>Nitrospiria</taxon>
        <taxon>Nitrospirales</taxon>
        <taxon>Nitrospiraceae</taxon>
        <taxon>Nitrospira</taxon>
    </lineage>
</organism>
<dbReference type="KEGG" id="nneo:PQG83_08135"/>
<evidence type="ECO:0000256" key="1">
    <source>
        <dbReference type="SAM" id="MobiDB-lite"/>
    </source>
</evidence>
<dbReference type="InterPro" id="IPR011989">
    <property type="entry name" value="ARM-like"/>
</dbReference>
<sequence>MTKQITNWSQTICWVVGAFFLCGAPLWAQEPGRSSFPVYLTQMPYDAPPPPESTGVEATESPETLTPQDHERLEALIPMLEGRQEFWAMGEFVFFGKHSIPYLVKALKVPVPRVRFNAVETLSMVNDASAIPGLLEVAMNPDEESRIRSHALRVATRLDPNQVIPAIEVMVKDPNSTIRNTAVFESRRVPRKEVLPVIISAISDPEQYVSITARDSFWVLTKFSGSIHDWEVSTPEDRKEWVKEWWAWWEENKDRLGVTPSSATPPRSPADQNVS</sequence>
<dbReference type="Pfam" id="PF13646">
    <property type="entry name" value="HEAT_2"/>
    <property type="match status" value="1"/>
</dbReference>
<accession>A0AA96GTC6</accession>
<evidence type="ECO:0000313" key="3">
    <source>
        <dbReference type="Proteomes" id="UP001302494"/>
    </source>
</evidence>
<dbReference type="RefSeq" id="WP_312748397.1">
    <property type="nucleotide sequence ID" value="NZ_CP116968.1"/>
</dbReference>
<dbReference type="SUPFAM" id="SSF48371">
    <property type="entry name" value="ARM repeat"/>
    <property type="match status" value="1"/>
</dbReference>
<protein>
    <submittedName>
        <fullName evidence="2">HEAT repeat domain-containing protein</fullName>
    </submittedName>
</protein>
<keyword evidence="3" id="KW-1185">Reference proteome</keyword>
<reference evidence="2 3" key="1">
    <citation type="submission" date="2023-01" db="EMBL/GenBank/DDBJ databases">
        <title>Cultivation and genomic characterization of new, ubiquitous marine nitrite-oxidizing bacteria from the Nitrospirales.</title>
        <authorList>
            <person name="Mueller A.J."/>
            <person name="Daebeler A."/>
            <person name="Herbold C.W."/>
            <person name="Kirkegaard R.H."/>
            <person name="Daims H."/>
        </authorList>
    </citation>
    <scope>NUCLEOTIDE SEQUENCE [LARGE SCALE GENOMIC DNA]</scope>
    <source>
        <strain evidence="2 3">DK</strain>
    </source>
</reference>
<dbReference type="Gene3D" id="1.25.10.10">
    <property type="entry name" value="Leucine-rich Repeat Variant"/>
    <property type="match status" value="1"/>
</dbReference>
<name>A0AA96GTC6_9BACT</name>
<feature type="region of interest" description="Disordered" evidence="1">
    <location>
        <begin position="256"/>
        <end position="275"/>
    </location>
</feature>
<evidence type="ECO:0000313" key="2">
    <source>
        <dbReference type="EMBL" id="WNM63709.1"/>
    </source>
</evidence>
<dbReference type="InterPro" id="IPR016024">
    <property type="entry name" value="ARM-type_fold"/>
</dbReference>
<gene>
    <name evidence="2" type="ORF">PQG83_08135</name>
</gene>